<name>A0ABC8K4U1_ERUVS</name>
<keyword evidence="2 8" id="KW-0493">Microtubule</keyword>
<reference evidence="12 13" key="1">
    <citation type="submission" date="2022-03" db="EMBL/GenBank/DDBJ databases">
        <authorList>
            <person name="Macdonald S."/>
            <person name="Ahmed S."/>
            <person name="Newling K."/>
        </authorList>
    </citation>
    <scope>NUCLEOTIDE SEQUENCE [LARGE SCALE GENOMIC DNA]</scope>
</reference>
<comment type="caution">
    <text evidence="12">The sequence shown here is derived from an EMBL/GenBank/DDBJ whole genome shotgun (WGS) entry which is preliminary data.</text>
</comment>
<evidence type="ECO:0000259" key="11">
    <source>
        <dbReference type="PROSITE" id="PS50067"/>
    </source>
</evidence>
<feature type="region of interest" description="Disordered" evidence="10">
    <location>
        <begin position="446"/>
        <end position="532"/>
    </location>
</feature>
<organism evidence="12 13">
    <name type="scientific">Eruca vesicaria subsp. sativa</name>
    <name type="common">Garden rocket</name>
    <name type="synonym">Eruca sativa</name>
    <dbReference type="NCBI Taxonomy" id="29727"/>
    <lineage>
        <taxon>Eukaryota</taxon>
        <taxon>Viridiplantae</taxon>
        <taxon>Streptophyta</taxon>
        <taxon>Embryophyta</taxon>
        <taxon>Tracheophyta</taxon>
        <taxon>Spermatophyta</taxon>
        <taxon>Magnoliopsida</taxon>
        <taxon>eudicotyledons</taxon>
        <taxon>Gunneridae</taxon>
        <taxon>Pentapetalae</taxon>
        <taxon>rosids</taxon>
        <taxon>malvids</taxon>
        <taxon>Brassicales</taxon>
        <taxon>Brassicaceae</taxon>
        <taxon>Brassiceae</taxon>
        <taxon>Eruca</taxon>
    </lineage>
</organism>
<evidence type="ECO:0000256" key="8">
    <source>
        <dbReference type="RuleBase" id="RU000394"/>
    </source>
</evidence>
<dbReference type="SMART" id="SM00129">
    <property type="entry name" value="KISc"/>
    <property type="match status" value="1"/>
</dbReference>
<keyword evidence="3 7" id="KW-0547">Nucleotide-binding</keyword>
<dbReference type="CDD" id="cd01374">
    <property type="entry name" value="KISc_CENP_E"/>
    <property type="match status" value="1"/>
</dbReference>
<keyword evidence="6 7" id="KW-0505">Motor protein</keyword>
<accession>A0ABC8K4U1</accession>
<evidence type="ECO:0000256" key="5">
    <source>
        <dbReference type="ARBA" id="ARBA00023054"/>
    </source>
</evidence>
<protein>
    <recommendedName>
        <fullName evidence="8">Kinesin-like protein</fullName>
    </recommendedName>
</protein>
<dbReference type="InterPro" id="IPR027640">
    <property type="entry name" value="Kinesin-like_fam"/>
</dbReference>
<gene>
    <name evidence="12" type="ORF">ERUC_LOCUS16334</name>
</gene>
<feature type="compositionally biased region" description="Basic and acidic residues" evidence="10">
    <location>
        <begin position="480"/>
        <end position="500"/>
    </location>
</feature>
<feature type="region of interest" description="Disordered" evidence="10">
    <location>
        <begin position="549"/>
        <end position="572"/>
    </location>
</feature>
<evidence type="ECO:0000256" key="4">
    <source>
        <dbReference type="ARBA" id="ARBA00022840"/>
    </source>
</evidence>
<keyword evidence="4 7" id="KW-0067">ATP-binding</keyword>
<feature type="domain" description="Kinesin motor" evidence="11">
    <location>
        <begin position="10"/>
        <end position="334"/>
    </location>
</feature>
<dbReference type="GO" id="GO:0005874">
    <property type="term" value="C:microtubule"/>
    <property type="evidence" value="ECO:0007669"/>
    <property type="project" value="UniProtKB-KW"/>
</dbReference>
<feature type="compositionally biased region" description="Polar residues" evidence="10">
    <location>
        <begin position="504"/>
        <end position="522"/>
    </location>
</feature>
<dbReference type="InterPro" id="IPR027417">
    <property type="entry name" value="P-loop_NTPase"/>
</dbReference>
<dbReference type="InterPro" id="IPR036961">
    <property type="entry name" value="Kinesin_motor_dom_sf"/>
</dbReference>
<dbReference type="GO" id="GO:0003774">
    <property type="term" value="F:cytoskeletal motor activity"/>
    <property type="evidence" value="ECO:0007669"/>
    <property type="project" value="UniProtKB-UniRule"/>
</dbReference>
<dbReference type="Pfam" id="PF00225">
    <property type="entry name" value="Kinesin"/>
    <property type="match status" value="1"/>
</dbReference>
<evidence type="ECO:0000313" key="12">
    <source>
        <dbReference type="EMBL" id="CAH8344455.1"/>
    </source>
</evidence>
<comment type="similarity">
    <text evidence="1">Belongs to the TRAFAC class myosin-kinesin ATPase superfamily. Kinesin family. KIN-7 subfamily.</text>
</comment>
<dbReference type="AlphaFoldDB" id="A0ABC8K4U1"/>
<feature type="compositionally biased region" description="Basic and acidic residues" evidence="10">
    <location>
        <begin position="457"/>
        <end position="470"/>
    </location>
</feature>
<dbReference type="FunFam" id="3.40.850.10:FF:000016">
    <property type="entry name" value="Kinesin-like protein"/>
    <property type="match status" value="1"/>
</dbReference>
<dbReference type="Proteomes" id="UP001642260">
    <property type="component" value="Unassembled WGS sequence"/>
</dbReference>
<dbReference type="InterPro" id="IPR001752">
    <property type="entry name" value="Kinesin_motor_dom"/>
</dbReference>
<dbReference type="InterPro" id="IPR019821">
    <property type="entry name" value="Kinesin_motor_CS"/>
</dbReference>
<feature type="binding site" evidence="7">
    <location>
        <begin position="97"/>
        <end position="104"/>
    </location>
    <ligand>
        <name>ATP</name>
        <dbReference type="ChEBI" id="CHEBI:30616"/>
    </ligand>
</feature>
<feature type="coiled-coil region" evidence="9">
    <location>
        <begin position="343"/>
        <end position="414"/>
    </location>
</feature>
<evidence type="ECO:0000256" key="2">
    <source>
        <dbReference type="ARBA" id="ARBA00022701"/>
    </source>
</evidence>
<evidence type="ECO:0000256" key="10">
    <source>
        <dbReference type="SAM" id="MobiDB-lite"/>
    </source>
</evidence>
<evidence type="ECO:0000256" key="9">
    <source>
        <dbReference type="SAM" id="Coils"/>
    </source>
</evidence>
<evidence type="ECO:0000313" key="13">
    <source>
        <dbReference type="Proteomes" id="UP001642260"/>
    </source>
</evidence>
<sequence length="799" mass="90182">MEKTDTREEKILVLVRLRPPNEKEIAANEPTDWECLNDTTLLYRRNTLRHSSNFPSAYSFDRVYGGECPTRQVYENGTKDIALSVVKGINSSIFAYGQTSSGKTYTMSGITEFAVADIFDYIFQHEERAFSVKFSAIEIYNEAIRDLLSSDGTSLRLRDDPVKGTVVEKATEETLRDWNHLKDLLSLCEAQRKIGETALNEKSSRSHQIIRLTVESSAREFLDKENSTTLMASVNFIDLAGSERASQAMSAGARLKEGCHINRSLLTLGTVIRKLSKGSRQGHINFRDSKLTRILQPCLAGNARTAIICTLSPARSHVELTRNTLLFACCAKEVTTKARINVVMSDKALLKQLQRELARLETELRTPATPASKCDCAMTVRKKNLQIQKMEKEMAELRQERDLAQSRLEDIMRMVEHDEASKSGTPHHIDKWEDGSVTPLSITRAYVGSHSDDDEELPTRSEDPSEEYCREVQCIEIEESANKDEEKRAQPKSILDRGDDGETSVGQNVRSRSWNHSTSTPPENLGRPEEESHKKIVFSGGLELGSSVSRNDSLSSCGSDSTATQSIRTPLGEEGGITSIRTFVDGLKDMAKRQGEEVSNADDSGKMGRDISLVIMDMEFERQRREILELWETCNVSLVHRTYFYLLFKGDDEADSIYIGVELRRLVFMKDRFSQGNQALEGGETLTLASSRKALHRERMMLSKLVGKRLSGEERRKIYRKFGIAVNSKRRRLQLVNELWRNPKDMSQVVESADVVGKLVRFAEQGRATKEMFGLAFTPPSFLTAQRTRSWRTSMPSLF</sequence>
<dbReference type="Pfam" id="PF11995">
    <property type="entry name" value="DUF3490"/>
    <property type="match status" value="1"/>
</dbReference>
<keyword evidence="13" id="KW-1185">Reference proteome</keyword>
<evidence type="ECO:0000256" key="7">
    <source>
        <dbReference type="PROSITE-ProRule" id="PRU00283"/>
    </source>
</evidence>
<dbReference type="EMBL" id="CAKOAT010152931">
    <property type="protein sequence ID" value="CAH8344455.1"/>
    <property type="molecule type" value="Genomic_DNA"/>
</dbReference>
<proteinExistence type="inferred from homology"/>
<evidence type="ECO:0000256" key="1">
    <source>
        <dbReference type="ARBA" id="ARBA00007310"/>
    </source>
</evidence>
<dbReference type="GO" id="GO:0005524">
    <property type="term" value="F:ATP binding"/>
    <property type="evidence" value="ECO:0007669"/>
    <property type="project" value="UniProtKB-UniRule"/>
</dbReference>
<evidence type="ECO:0000256" key="6">
    <source>
        <dbReference type="ARBA" id="ARBA00023175"/>
    </source>
</evidence>
<dbReference type="PANTHER" id="PTHR47968:SF60">
    <property type="entry name" value="KINESIN-LIKE PROTEIN"/>
    <property type="match status" value="1"/>
</dbReference>
<dbReference type="InterPro" id="IPR021881">
    <property type="entry name" value="NACK_C"/>
</dbReference>
<dbReference type="PROSITE" id="PS50067">
    <property type="entry name" value="KINESIN_MOTOR_2"/>
    <property type="match status" value="1"/>
</dbReference>
<feature type="compositionally biased region" description="Polar residues" evidence="10">
    <location>
        <begin position="549"/>
        <end position="568"/>
    </location>
</feature>
<dbReference type="SUPFAM" id="SSF52540">
    <property type="entry name" value="P-loop containing nucleoside triphosphate hydrolases"/>
    <property type="match status" value="1"/>
</dbReference>
<dbReference type="PANTHER" id="PTHR47968">
    <property type="entry name" value="CENTROMERE PROTEIN E"/>
    <property type="match status" value="1"/>
</dbReference>
<dbReference type="PRINTS" id="PR00380">
    <property type="entry name" value="KINESINHEAVY"/>
</dbReference>
<evidence type="ECO:0000256" key="3">
    <source>
        <dbReference type="ARBA" id="ARBA00022741"/>
    </source>
</evidence>
<dbReference type="PROSITE" id="PS00411">
    <property type="entry name" value="KINESIN_MOTOR_1"/>
    <property type="match status" value="1"/>
</dbReference>
<dbReference type="Gene3D" id="3.40.850.10">
    <property type="entry name" value="Kinesin motor domain"/>
    <property type="match status" value="1"/>
</dbReference>
<keyword evidence="5 9" id="KW-0175">Coiled coil</keyword>